<keyword evidence="3" id="KW-1185">Reference proteome</keyword>
<reference evidence="3" key="1">
    <citation type="submission" date="2018-09" db="EMBL/GenBank/DDBJ databases">
        <authorList>
            <person name="Rimple P.A."/>
            <person name="Stoner T.H."/>
            <person name="Garlena R.A."/>
            <person name="Russell D.A."/>
            <person name="Pope W.H."/>
            <person name="Jacobs-Sera D."/>
            <person name="Hatfull G.F."/>
        </authorList>
    </citation>
    <scope>NUCLEOTIDE SEQUENCE [LARGE SCALE GENOMIC DNA]</scope>
</reference>
<dbReference type="InterPro" id="IPR057972">
    <property type="entry name" value="Terminase_7"/>
</dbReference>
<dbReference type="Proteomes" id="UP000266996">
    <property type="component" value="Segment"/>
</dbReference>
<evidence type="ECO:0000313" key="2">
    <source>
        <dbReference type="EMBL" id="AYN57721.1"/>
    </source>
</evidence>
<dbReference type="Pfam" id="PF25673">
    <property type="entry name" value="Terminase_7"/>
    <property type="match status" value="1"/>
</dbReference>
<feature type="region of interest" description="Disordered" evidence="1">
    <location>
        <begin position="1"/>
        <end position="32"/>
    </location>
</feature>
<accession>A0A3G2KFK7</accession>
<evidence type="ECO:0000313" key="3">
    <source>
        <dbReference type="Proteomes" id="UP000266996"/>
    </source>
</evidence>
<dbReference type="RefSeq" id="YP_009815344.1">
    <property type="nucleotide sequence ID" value="NC_048093.1"/>
</dbReference>
<dbReference type="EMBL" id="MH834610">
    <property type="protein sequence ID" value="AYN57721.1"/>
    <property type="molecule type" value="Genomic_DNA"/>
</dbReference>
<organism evidence="2 3">
    <name type="scientific">Arthrobacter phage DrManhattan</name>
    <dbReference type="NCBI Taxonomy" id="2419955"/>
    <lineage>
        <taxon>Viruses</taxon>
        <taxon>Duplodnaviria</taxon>
        <taxon>Heunggongvirae</taxon>
        <taxon>Uroviricota</taxon>
        <taxon>Caudoviricetes</taxon>
        <taxon>Casidaviridae</taxon>
        <taxon>Manhattanvirus</taxon>
        <taxon>Manhattanvirus drmanhattan</taxon>
    </lineage>
</organism>
<sequence>MAGRGPAPKAQHQRERDTRRRQSDSVTLTRDGVLRGPDFPGWIVNPHPAAVQWWDNIRLSPQAQLFEDTDWDILAGAARGWDEYWKGAKVSATLLSELRLIGERYGATFVDRQRAKINIERGDAADAEVVQLRSVSSRADVMARMRGEKK</sequence>
<gene>
    <name evidence="2" type="primary">1</name>
    <name evidence="2" type="ORF">PBI_DRMANHATTAN_1</name>
</gene>
<dbReference type="KEGG" id="vg:55006640"/>
<feature type="compositionally biased region" description="Basic and acidic residues" evidence="1">
    <location>
        <begin position="12"/>
        <end position="23"/>
    </location>
</feature>
<dbReference type="GeneID" id="55006640"/>
<protein>
    <submittedName>
        <fullName evidence="2">Terminase small subunit</fullName>
    </submittedName>
</protein>
<proteinExistence type="predicted"/>
<evidence type="ECO:0000256" key="1">
    <source>
        <dbReference type="SAM" id="MobiDB-lite"/>
    </source>
</evidence>
<name>A0A3G2KFK7_9CAUD</name>